<dbReference type="NCBIfam" id="TIGR00254">
    <property type="entry name" value="GGDEF"/>
    <property type="match status" value="1"/>
</dbReference>
<reference evidence="5 6" key="1">
    <citation type="submission" date="2019-03" db="EMBL/GenBank/DDBJ databases">
        <title>Metabolic reconstructions from genomes of highly enriched 'Candidatus Accumulibacter' and 'Candidatus Competibacter' bioreactor populations.</title>
        <authorList>
            <person name="Annavajhala M.K."/>
            <person name="Welles L."/>
            <person name="Abbas B."/>
            <person name="Sorokin D."/>
            <person name="Park H."/>
            <person name="Van Loosdrecht M."/>
            <person name="Chandran K."/>
        </authorList>
    </citation>
    <scope>NUCLEOTIDE SEQUENCE [LARGE SCALE GENOMIC DNA]</scope>
    <source>
        <strain evidence="5 6">SBR_G</strain>
    </source>
</reference>
<dbReference type="InterPro" id="IPR035919">
    <property type="entry name" value="EAL_sf"/>
</dbReference>
<proteinExistence type="predicted"/>
<evidence type="ECO:0000313" key="6">
    <source>
        <dbReference type="Proteomes" id="UP000760480"/>
    </source>
</evidence>
<comment type="caution">
    <text evidence="5">The sequence shown here is derived from an EMBL/GenBank/DDBJ whole genome shotgun (WGS) entry which is preliminary data.</text>
</comment>
<dbReference type="InterPro" id="IPR011006">
    <property type="entry name" value="CheY-like_superfamily"/>
</dbReference>
<dbReference type="PROSITE" id="PS50110">
    <property type="entry name" value="RESPONSE_REGULATORY"/>
    <property type="match status" value="2"/>
</dbReference>
<dbReference type="Pfam" id="PF00990">
    <property type="entry name" value="GGDEF"/>
    <property type="match status" value="1"/>
</dbReference>
<dbReference type="InterPro" id="IPR001789">
    <property type="entry name" value="Sig_transdc_resp-reg_receiver"/>
</dbReference>
<dbReference type="SUPFAM" id="SSF141868">
    <property type="entry name" value="EAL domain-like"/>
    <property type="match status" value="1"/>
</dbReference>
<dbReference type="CDD" id="cd01949">
    <property type="entry name" value="GGDEF"/>
    <property type="match status" value="1"/>
</dbReference>
<dbReference type="InterPro" id="IPR050706">
    <property type="entry name" value="Cyclic-di-GMP_PDE-like"/>
</dbReference>
<sequence length="803" mass="90466">MNQAKDQDSQRLQLANHLKLTEDLWQKLYYVKWNPKSFAMLARLAQEMLKSAQILGDDRLINLTAQLEHHVKICITAGTPPHEAERQRLTALLDALRYLLATDHAVGAAEDLRTRPLLAPQPEIFLIAPDEKPYLVAKLEDSAYRVRKINSLAEAEQRLRERIPGAAIVDVDFPEGPEAAVGLITTLREQIRLRMPILFLAERNDMAARLDAVQAGSAAYFNKPYDSDEVLGVLRELLLPQTAQGYYRVLIVNDRPAEAWEIAGALEEQGITPLVVIQPLQVLREIHQFRPDLLIIDLDIKEISGSELARVIAQHREFDILPMILLCFPADTAHYLITLDAPGASLLAKPAPISYLCWEVRQRLYRARATRVKLNLLTENDSVSGLFNRQRFLTLLERAIETLGLRTQSLALVFVMMDNLRAIRDSAGVATADEVVGQAASRLRQLLTYEQQAARFSDAIFAVLVPNLLGEPLLRLIRRIRDTLETGFYKVGEHALLLRTSIGVATATDRGQDPLLLIQRADSACGLAREVKGERLYVQQDPNAAKHDHEASSRARMLQQVEEIIEHERLWLLFQPIASMRGDANERYEALLRLRDSEGQEIVPGSVFGVVYNHQLGQTLDRWVIDHALEILRQRRQTTTLFIKILPITMQDRTFSGWLRERLEQTGVEAQHLVFAVAEATAERSLRDMFAFLGGIKLLGCGFCLDRFGRGTDSLGLLKNLGADYVKLDMYFVNNLAKDTKKQAQLRILVEGLETLGAATVVGGVEEVKTMPILWSLGVDLIQGFFLQRPYREMSYDFSGAAF</sequence>
<dbReference type="Gene3D" id="3.30.70.270">
    <property type="match status" value="1"/>
</dbReference>
<keyword evidence="6" id="KW-1185">Reference proteome</keyword>
<evidence type="ECO:0000259" key="3">
    <source>
        <dbReference type="PROSITE" id="PS50883"/>
    </source>
</evidence>
<dbReference type="Gene3D" id="3.40.50.2300">
    <property type="match status" value="2"/>
</dbReference>
<feature type="domain" description="GGDEF" evidence="4">
    <location>
        <begin position="408"/>
        <end position="542"/>
    </location>
</feature>
<dbReference type="SUPFAM" id="SSF52172">
    <property type="entry name" value="CheY-like"/>
    <property type="match status" value="2"/>
</dbReference>
<dbReference type="Proteomes" id="UP000760480">
    <property type="component" value="Unassembled WGS sequence"/>
</dbReference>
<evidence type="ECO:0000259" key="4">
    <source>
        <dbReference type="PROSITE" id="PS50887"/>
    </source>
</evidence>
<dbReference type="SMART" id="SM00052">
    <property type="entry name" value="EAL"/>
    <property type="match status" value="1"/>
</dbReference>
<dbReference type="Pfam" id="PF00072">
    <property type="entry name" value="Response_reg"/>
    <property type="match status" value="2"/>
</dbReference>
<dbReference type="SUPFAM" id="SSF55073">
    <property type="entry name" value="Nucleotide cyclase"/>
    <property type="match status" value="1"/>
</dbReference>
<dbReference type="SMART" id="SM00267">
    <property type="entry name" value="GGDEF"/>
    <property type="match status" value="1"/>
</dbReference>
<dbReference type="InterPro" id="IPR001633">
    <property type="entry name" value="EAL_dom"/>
</dbReference>
<feature type="modified residue" description="4-aspartylphosphate" evidence="1">
    <location>
        <position position="297"/>
    </location>
</feature>
<feature type="domain" description="Response regulatory" evidence="2">
    <location>
        <begin position="248"/>
        <end position="364"/>
    </location>
</feature>
<dbReference type="Pfam" id="PF00563">
    <property type="entry name" value="EAL"/>
    <property type="match status" value="1"/>
</dbReference>
<keyword evidence="1" id="KW-0597">Phosphoprotein</keyword>
<feature type="domain" description="EAL" evidence="3">
    <location>
        <begin position="554"/>
        <end position="803"/>
    </location>
</feature>
<dbReference type="RefSeq" id="WP_169250083.1">
    <property type="nucleotide sequence ID" value="NZ_SPMZ01000064.1"/>
</dbReference>
<dbReference type="SMART" id="SM00448">
    <property type="entry name" value="REC"/>
    <property type="match status" value="2"/>
</dbReference>
<feature type="modified residue" description="4-aspartylphosphate" evidence="1">
    <location>
        <position position="170"/>
    </location>
</feature>
<dbReference type="CDD" id="cd01948">
    <property type="entry name" value="EAL"/>
    <property type="match status" value="1"/>
</dbReference>
<feature type="domain" description="Response regulatory" evidence="2">
    <location>
        <begin position="121"/>
        <end position="238"/>
    </location>
</feature>
<dbReference type="EMBL" id="SPMZ01000064">
    <property type="protein sequence ID" value="NMQ20815.1"/>
    <property type="molecule type" value="Genomic_DNA"/>
</dbReference>
<protein>
    <submittedName>
        <fullName evidence="5">EAL domain-containing protein</fullName>
    </submittedName>
</protein>
<name>A0ABX1TN28_9GAMM</name>
<dbReference type="InterPro" id="IPR043128">
    <property type="entry name" value="Rev_trsase/Diguanyl_cyclase"/>
</dbReference>
<dbReference type="PANTHER" id="PTHR33121:SF23">
    <property type="entry name" value="CYCLIC DI-GMP PHOSPHODIESTERASE PDEB"/>
    <property type="match status" value="1"/>
</dbReference>
<dbReference type="CDD" id="cd00156">
    <property type="entry name" value="REC"/>
    <property type="match status" value="1"/>
</dbReference>
<gene>
    <name evidence="5" type="ORF">E4P82_17420</name>
</gene>
<dbReference type="InterPro" id="IPR000160">
    <property type="entry name" value="GGDEF_dom"/>
</dbReference>
<accession>A0ABX1TN28</accession>
<evidence type="ECO:0000259" key="2">
    <source>
        <dbReference type="PROSITE" id="PS50110"/>
    </source>
</evidence>
<dbReference type="PANTHER" id="PTHR33121">
    <property type="entry name" value="CYCLIC DI-GMP PHOSPHODIESTERASE PDEF"/>
    <property type="match status" value="1"/>
</dbReference>
<evidence type="ECO:0000256" key="1">
    <source>
        <dbReference type="PROSITE-ProRule" id="PRU00169"/>
    </source>
</evidence>
<dbReference type="PROSITE" id="PS50887">
    <property type="entry name" value="GGDEF"/>
    <property type="match status" value="1"/>
</dbReference>
<dbReference type="Gene3D" id="3.20.20.450">
    <property type="entry name" value="EAL domain"/>
    <property type="match status" value="1"/>
</dbReference>
<dbReference type="PROSITE" id="PS50883">
    <property type="entry name" value="EAL"/>
    <property type="match status" value="1"/>
</dbReference>
<evidence type="ECO:0000313" key="5">
    <source>
        <dbReference type="EMBL" id="NMQ20815.1"/>
    </source>
</evidence>
<organism evidence="5 6">
    <name type="scientific">Candidatus Competibacter phosphatis</name>
    <dbReference type="NCBI Taxonomy" id="221280"/>
    <lineage>
        <taxon>Bacteria</taxon>
        <taxon>Pseudomonadati</taxon>
        <taxon>Pseudomonadota</taxon>
        <taxon>Gammaproteobacteria</taxon>
        <taxon>Candidatus Competibacteraceae</taxon>
        <taxon>Candidatus Competibacter</taxon>
    </lineage>
</organism>
<dbReference type="InterPro" id="IPR029787">
    <property type="entry name" value="Nucleotide_cyclase"/>
</dbReference>